<evidence type="ECO:0000313" key="3">
    <source>
        <dbReference type="EMBL" id="QDH17842.1"/>
    </source>
</evidence>
<organism evidence="3 4">
    <name type="scientific">Swingsia samuiensis</name>
    <dbReference type="NCBI Taxonomy" id="1293412"/>
    <lineage>
        <taxon>Bacteria</taxon>
        <taxon>Pseudomonadati</taxon>
        <taxon>Pseudomonadota</taxon>
        <taxon>Alphaproteobacteria</taxon>
        <taxon>Acetobacterales</taxon>
        <taxon>Acetobacteraceae</taxon>
        <taxon>Swingsia</taxon>
    </lineage>
</organism>
<evidence type="ECO:0000313" key="4">
    <source>
        <dbReference type="Proteomes" id="UP000316313"/>
    </source>
</evidence>
<keyword evidence="4" id="KW-1185">Reference proteome</keyword>
<name>A0A4Y6UJV2_9PROT</name>
<dbReference type="Proteomes" id="UP000316313">
    <property type="component" value="Chromosome"/>
</dbReference>
<dbReference type="OrthoDB" id="7281972at2"/>
<evidence type="ECO:0000259" key="2">
    <source>
        <dbReference type="Pfam" id="PF18602"/>
    </source>
</evidence>
<sequence length="132" mass="14000">MKAVFAKATTLCLALSLLAPAAHAQRVSKVTGTTLGKMCSSDKVTGTSLCDAYLAGIMDSEVWSKKYDTYKDDAGAPVAFCVPTSETAPQIRSKVVSWLHSHNDALTQPAGKAAYRALHDTYACQANAEGMK</sequence>
<feature type="chain" id="PRO_5021483464" description="Rap1a immunity protein domain-containing protein" evidence="1">
    <location>
        <begin position="25"/>
        <end position="132"/>
    </location>
</feature>
<keyword evidence="1" id="KW-0732">Signal</keyword>
<proteinExistence type="predicted"/>
<dbReference type="Gene3D" id="1.10.890.40">
    <property type="match status" value="1"/>
</dbReference>
<dbReference type="InterPro" id="IPR041238">
    <property type="entry name" value="Rap1a"/>
</dbReference>
<dbReference type="RefSeq" id="WP_141462167.1">
    <property type="nucleotide sequence ID" value="NZ_CP038141.1"/>
</dbReference>
<evidence type="ECO:0000256" key="1">
    <source>
        <dbReference type="SAM" id="SignalP"/>
    </source>
</evidence>
<protein>
    <recommendedName>
        <fullName evidence="2">Rap1a immunity protein domain-containing protein</fullName>
    </recommendedName>
</protein>
<gene>
    <name evidence="3" type="ORF">E3D00_09875</name>
</gene>
<feature type="signal peptide" evidence="1">
    <location>
        <begin position="1"/>
        <end position="24"/>
    </location>
</feature>
<dbReference type="AlphaFoldDB" id="A0A4Y6UJV2"/>
<reference evidence="3 4" key="1">
    <citation type="submission" date="2019-03" db="EMBL/GenBank/DDBJ databases">
        <title>The complete genome sequence of Swingsia samuiensis NBRC107927(T).</title>
        <authorList>
            <person name="Chua K.-O."/>
            <person name="Chan K.-G."/>
            <person name="See-Too W.-S."/>
        </authorList>
    </citation>
    <scope>NUCLEOTIDE SEQUENCE [LARGE SCALE GENOMIC DNA]</scope>
    <source>
        <strain evidence="3 4">AH83</strain>
    </source>
</reference>
<dbReference type="EMBL" id="CP038141">
    <property type="protein sequence ID" value="QDH17842.1"/>
    <property type="molecule type" value="Genomic_DNA"/>
</dbReference>
<accession>A0A4Y6UJV2</accession>
<dbReference type="Pfam" id="PF18602">
    <property type="entry name" value="Rap1a"/>
    <property type="match status" value="1"/>
</dbReference>
<feature type="domain" description="Rap1a immunity protein" evidence="2">
    <location>
        <begin position="31"/>
        <end position="124"/>
    </location>
</feature>
<dbReference type="KEGG" id="ssam:E3D00_09875"/>